<dbReference type="SUPFAM" id="SSF53697">
    <property type="entry name" value="SIS domain"/>
    <property type="match status" value="1"/>
</dbReference>
<accession>A0A7G9S5T6</accession>
<dbReference type="KEGG" id="ldn:H9L06_02310"/>
<dbReference type="PRINTS" id="PR00662">
    <property type="entry name" value="G6PISOMERASE"/>
</dbReference>
<dbReference type="GO" id="GO:0051156">
    <property type="term" value="P:glucose 6-phosphate metabolic process"/>
    <property type="evidence" value="ECO:0007669"/>
    <property type="project" value="TreeGrafter"/>
</dbReference>
<dbReference type="RefSeq" id="WP_187555678.1">
    <property type="nucleotide sequence ID" value="NZ_CP060716.1"/>
</dbReference>
<dbReference type="PANTHER" id="PTHR11469:SF1">
    <property type="entry name" value="GLUCOSE-6-PHOSPHATE ISOMERASE"/>
    <property type="match status" value="1"/>
</dbReference>
<evidence type="ECO:0000313" key="6">
    <source>
        <dbReference type="Proteomes" id="UP000515934"/>
    </source>
</evidence>
<organism evidence="5 6">
    <name type="scientific">Leucobacter denitrificans</name>
    <dbReference type="NCBI Taxonomy" id="683042"/>
    <lineage>
        <taxon>Bacteria</taxon>
        <taxon>Bacillati</taxon>
        <taxon>Actinomycetota</taxon>
        <taxon>Actinomycetes</taxon>
        <taxon>Micrococcales</taxon>
        <taxon>Microbacteriaceae</taxon>
        <taxon>Leucobacter</taxon>
    </lineage>
</organism>
<keyword evidence="1 4" id="KW-0312">Gluconeogenesis</keyword>
<dbReference type="GO" id="GO:0004347">
    <property type="term" value="F:glucose-6-phosphate isomerase activity"/>
    <property type="evidence" value="ECO:0007669"/>
    <property type="project" value="UniProtKB-EC"/>
</dbReference>
<comment type="pathway">
    <text evidence="4">Carbohydrate degradation; glycolysis; D-glyceraldehyde 3-phosphate and glycerone phosphate from D-glucose: step 2/4.</text>
</comment>
<dbReference type="Pfam" id="PF00342">
    <property type="entry name" value="PGI"/>
    <property type="match status" value="1"/>
</dbReference>
<reference evidence="5 6" key="1">
    <citation type="submission" date="2020-08" db="EMBL/GenBank/DDBJ databases">
        <title>Genome sequence of Leucobacter denitrificans KACC 14055T.</title>
        <authorList>
            <person name="Hyun D.-W."/>
            <person name="Bae J.-W."/>
        </authorList>
    </citation>
    <scope>NUCLEOTIDE SEQUENCE [LARGE SCALE GENOMIC DNA]</scope>
    <source>
        <strain evidence="5 6">KACC 14055</strain>
    </source>
</reference>
<keyword evidence="3 4" id="KW-0413">Isomerase</keyword>
<gene>
    <name evidence="5" type="ORF">H9L06_02310</name>
</gene>
<dbReference type="GO" id="GO:0097367">
    <property type="term" value="F:carbohydrate derivative binding"/>
    <property type="evidence" value="ECO:0007669"/>
    <property type="project" value="InterPro"/>
</dbReference>
<evidence type="ECO:0000256" key="3">
    <source>
        <dbReference type="ARBA" id="ARBA00023235"/>
    </source>
</evidence>
<evidence type="ECO:0000256" key="1">
    <source>
        <dbReference type="ARBA" id="ARBA00022432"/>
    </source>
</evidence>
<comment type="catalytic activity">
    <reaction evidence="4">
        <text>alpha-D-glucose 6-phosphate = beta-D-fructose 6-phosphate</text>
        <dbReference type="Rhea" id="RHEA:11816"/>
        <dbReference type="ChEBI" id="CHEBI:57634"/>
        <dbReference type="ChEBI" id="CHEBI:58225"/>
        <dbReference type="EC" id="5.3.1.9"/>
    </reaction>
</comment>
<dbReference type="GO" id="GO:0006096">
    <property type="term" value="P:glycolytic process"/>
    <property type="evidence" value="ECO:0007669"/>
    <property type="project" value="UniProtKB-UniPathway"/>
</dbReference>
<evidence type="ECO:0000313" key="5">
    <source>
        <dbReference type="EMBL" id="QNN63211.1"/>
    </source>
</evidence>
<sequence>MTPAVLGAQRDARFEELLERLVSERFASRLFAKDATIWGPAASAEAAVRLGWTNFEAEALSIISEAVALRSSLAAVGITNIVLCGMGGSSLAPMVIAPNLRVLDSTHPDAVREALSADLQHTAVVVSSKSGTTIETLSHRAAFEHAFAAQGIDPAERIIVITDPGSELELLADSSGMRCFNADPHTGGRFSALTAFGLVPSVLAGADGQRLVRDAAMARPQLSEDSAENPALILAAVIAAGLPQQFVLELHGDASLSETFGMWIEQLIAESTGKDGKGILPISYPPGREGAASYTTAAERVHLTADLAQPDEGFAVSGTLGEQFLLWEVATAALGLLLGVDPFTQPDVESAKRAARQMIGTEDIRTELSPSPTEALQQLRSTINSDGYLAIQAYVNSSSPTVNELIEELRSKLEQKLRVPVALGMGPRYLHSTGQIHKGGPSVGSFLQLIDAGAEDQAIPGSDSTFGELMLAQAQGDATVLRERGRHVCTVRSGRLTEYIQTLLNDL</sequence>
<dbReference type="GO" id="GO:0005829">
    <property type="term" value="C:cytosol"/>
    <property type="evidence" value="ECO:0007669"/>
    <property type="project" value="TreeGrafter"/>
</dbReference>
<keyword evidence="2 4" id="KW-0324">Glycolysis</keyword>
<keyword evidence="6" id="KW-1185">Reference proteome</keyword>
<dbReference type="GO" id="GO:0048029">
    <property type="term" value="F:monosaccharide binding"/>
    <property type="evidence" value="ECO:0007669"/>
    <property type="project" value="TreeGrafter"/>
</dbReference>
<comment type="similarity">
    <text evidence="4">Belongs to the GPI family.</text>
</comment>
<dbReference type="Proteomes" id="UP000515934">
    <property type="component" value="Chromosome"/>
</dbReference>
<dbReference type="AlphaFoldDB" id="A0A7G9S5T6"/>
<protein>
    <recommendedName>
        <fullName evidence="4">Glucose-6-phosphate isomerase</fullName>
        <ecNumber evidence="4">5.3.1.9</ecNumber>
    </recommendedName>
</protein>
<dbReference type="UniPathway" id="UPA00109">
    <property type="reaction ID" value="UER00181"/>
</dbReference>
<dbReference type="GO" id="GO:0006094">
    <property type="term" value="P:gluconeogenesis"/>
    <property type="evidence" value="ECO:0007669"/>
    <property type="project" value="UniProtKB-KW"/>
</dbReference>
<dbReference type="InterPro" id="IPR046348">
    <property type="entry name" value="SIS_dom_sf"/>
</dbReference>
<evidence type="ECO:0000256" key="4">
    <source>
        <dbReference type="RuleBase" id="RU000612"/>
    </source>
</evidence>
<dbReference type="EC" id="5.3.1.9" evidence="4"/>
<dbReference type="InterPro" id="IPR001672">
    <property type="entry name" value="G6P_Isomerase"/>
</dbReference>
<proteinExistence type="inferred from homology"/>
<dbReference type="PANTHER" id="PTHR11469">
    <property type="entry name" value="GLUCOSE-6-PHOSPHATE ISOMERASE"/>
    <property type="match status" value="1"/>
</dbReference>
<dbReference type="EMBL" id="CP060716">
    <property type="protein sequence ID" value="QNN63211.1"/>
    <property type="molecule type" value="Genomic_DNA"/>
</dbReference>
<name>A0A7G9S5T6_9MICO</name>
<dbReference type="Gene3D" id="3.40.50.10490">
    <property type="entry name" value="Glucose-6-phosphate isomerase like protein, domain 1"/>
    <property type="match status" value="3"/>
</dbReference>
<evidence type="ECO:0000256" key="2">
    <source>
        <dbReference type="ARBA" id="ARBA00023152"/>
    </source>
</evidence>
<dbReference type="PROSITE" id="PS51463">
    <property type="entry name" value="P_GLUCOSE_ISOMERASE_3"/>
    <property type="match status" value="1"/>
</dbReference>